<dbReference type="PANTHER" id="PTHR12992">
    <property type="entry name" value="NUDIX HYDROLASE"/>
    <property type="match status" value="1"/>
</dbReference>
<evidence type="ECO:0000256" key="2">
    <source>
        <dbReference type="ARBA" id="ARBA00001946"/>
    </source>
</evidence>
<evidence type="ECO:0000313" key="9">
    <source>
        <dbReference type="Proteomes" id="UP000502677"/>
    </source>
</evidence>
<keyword evidence="9" id="KW-1185">Reference proteome</keyword>
<protein>
    <submittedName>
        <fullName evidence="8">CoA pyrophosphatase</fullName>
    </submittedName>
</protein>
<proteinExistence type="predicted"/>
<dbReference type="Gene3D" id="3.90.79.10">
    <property type="entry name" value="Nucleoside Triphosphate Pyrophosphohydrolase"/>
    <property type="match status" value="1"/>
</dbReference>
<evidence type="ECO:0000313" key="8">
    <source>
        <dbReference type="EMBL" id="QIK63878.1"/>
    </source>
</evidence>
<sequence>MSSTVEQVQRDLRELMQRDVDFDYRPQGHLTDRPTRRSSVLILFGALDRTPATESVSSVPPELDVLLIRRSNALRHHPGEIAFPGGGVEPQDRDLTMTALREAEEETHLDPSGVEVLGMLPEVHIPVSNNLVTPVVGWWTRPSQIAADASESVEVFRAPVAELLDPAARGTSVLRSGSTTFRGPAFQLGPRFGGHLVWGFTGILLSSLFRELQWELPWDKKREFQLRR</sequence>
<evidence type="ECO:0000256" key="3">
    <source>
        <dbReference type="ARBA" id="ARBA00022723"/>
    </source>
</evidence>
<dbReference type="InterPro" id="IPR015797">
    <property type="entry name" value="NUDIX_hydrolase-like_dom_sf"/>
</dbReference>
<dbReference type="CDD" id="cd03426">
    <property type="entry name" value="NUDIX_CoAse_Nudt7"/>
    <property type="match status" value="1"/>
</dbReference>
<reference evidence="8 9" key="1">
    <citation type="submission" date="2020-03" db="EMBL/GenBank/DDBJ databases">
        <title>Leucobacter sp. nov., isolated from beetles.</title>
        <authorList>
            <person name="Hyun D.-W."/>
            <person name="Bae J.-W."/>
        </authorList>
    </citation>
    <scope>NUCLEOTIDE SEQUENCE [LARGE SCALE GENOMIC DNA]</scope>
    <source>
        <strain evidence="8 9">HDW9C</strain>
    </source>
</reference>
<organism evidence="8 9">
    <name type="scientific">Leucobacter viscericola</name>
    <dbReference type="NCBI Taxonomy" id="2714935"/>
    <lineage>
        <taxon>Bacteria</taxon>
        <taxon>Bacillati</taxon>
        <taxon>Actinomycetota</taxon>
        <taxon>Actinomycetes</taxon>
        <taxon>Micrococcales</taxon>
        <taxon>Microbacteriaceae</taxon>
        <taxon>Leucobacter</taxon>
    </lineage>
</organism>
<keyword evidence="3" id="KW-0479">Metal-binding</keyword>
<dbReference type="RefSeq" id="WP_166292218.1">
    <property type="nucleotide sequence ID" value="NZ_CP049863.1"/>
</dbReference>
<keyword evidence="6" id="KW-0464">Manganese</keyword>
<comment type="cofactor">
    <cofactor evidence="2">
        <name>Mg(2+)</name>
        <dbReference type="ChEBI" id="CHEBI:18420"/>
    </cofactor>
</comment>
<dbReference type="KEGG" id="lvi:G7068_12245"/>
<dbReference type="AlphaFoldDB" id="A0A6G7XHN1"/>
<dbReference type="PROSITE" id="PS51462">
    <property type="entry name" value="NUDIX"/>
    <property type="match status" value="1"/>
</dbReference>
<comment type="cofactor">
    <cofactor evidence="1">
        <name>Mn(2+)</name>
        <dbReference type="ChEBI" id="CHEBI:29035"/>
    </cofactor>
</comment>
<dbReference type="SUPFAM" id="SSF55811">
    <property type="entry name" value="Nudix"/>
    <property type="match status" value="1"/>
</dbReference>
<gene>
    <name evidence="8" type="ORF">G7068_12245</name>
</gene>
<evidence type="ECO:0000256" key="1">
    <source>
        <dbReference type="ARBA" id="ARBA00001936"/>
    </source>
</evidence>
<dbReference type="Proteomes" id="UP000502677">
    <property type="component" value="Chromosome"/>
</dbReference>
<accession>A0A6G7XHN1</accession>
<feature type="domain" description="Nudix hydrolase" evidence="7">
    <location>
        <begin position="34"/>
        <end position="180"/>
    </location>
</feature>
<evidence type="ECO:0000256" key="5">
    <source>
        <dbReference type="ARBA" id="ARBA00022842"/>
    </source>
</evidence>
<evidence type="ECO:0000256" key="6">
    <source>
        <dbReference type="ARBA" id="ARBA00023211"/>
    </source>
</evidence>
<name>A0A6G7XHN1_9MICO</name>
<dbReference type="InterPro" id="IPR000086">
    <property type="entry name" value="NUDIX_hydrolase_dom"/>
</dbReference>
<evidence type="ECO:0000259" key="7">
    <source>
        <dbReference type="PROSITE" id="PS51462"/>
    </source>
</evidence>
<dbReference type="GO" id="GO:0010945">
    <property type="term" value="F:coenzyme A diphosphatase activity"/>
    <property type="evidence" value="ECO:0007669"/>
    <property type="project" value="InterPro"/>
</dbReference>
<dbReference type="GO" id="GO:0046872">
    <property type="term" value="F:metal ion binding"/>
    <property type="evidence" value="ECO:0007669"/>
    <property type="project" value="UniProtKB-KW"/>
</dbReference>
<dbReference type="EMBL" id="CP049863">
    <property type="protein sequence ID" value="QIK63878.1"/>
    <property type="molecule type" value="Genomic_DNA"/>
</dbReference>
<dbReference type="PANTHER" id="PTHR12992:SF11">
    <property type="entry name" value="MITOCHONDRIAL COENZYME A DIPHOSPHATASE NUDT8"/>
    <property type="match status" value="1"/>
</dbReference>
<keyword evidence="4" id="KW-0378">Hydrolase</keyword>
<evidence type="ECO:0000256" key="4">
    <source>
        <dbReference type="ARBA" id="ARBA00022801"/>
    </source>
</evidence>
<keyword evidence="5" id="KW-0460">Magnesium</keyword>
<dbReference type="Pfam" id="PF00293">
    <property type="entry name" value="NUDIX"/>
    <property type="match status" value="1"/>
</dbReference>
<dbReference type="InterPro" id="IPR045121">
    <property type="entry name" value="CoAse"/>
</dbReference>